<evidence type="ECO:0000313" key="1">
    <source>
        <dbReference type="EMBL" id="RVU93201.1"/>
    </source>
</evidence>
<accession>A0A437UI19</accession>
<dbReference type="AlphaFoldDB" id="A0A437UI19"/>
<dbReference type="RefSeq" id="WP_127979848.1">
    <property type="nucleotide sequence ID" value="NZ_CAAKNX010000045.1"/>
</dbReference>
<dbReference type="EMBL" id="RYZS01000002">
    <property type="protein sequence ID" value="RVU93201.1"/>
    <property type="molecule type" value="Genomic_DNA"/>
</dbReference>
<organism evidence="1 2">
    <name type="scientific">Enterococcus avium</name>
    <name type="common">Streptococcus avium</name>
    <dbReference type="NCBI Taxonomy" id="33945"/>
    <lineage>
        <taxon>Bacteria</taxon>
        <taxon>Bacillati</taxon>
        <taxon>Bacillota</taxon>
        <taxon>Bacilli</taxon>
        <taxon>Lactobacillales</taxon>
        <taxon>Enterococcaceae</taxon>
        <taxon>Enterococcus</taxon>
    </lineage>
</organism>
<dbReference type="InterPro" id="IPR018690">
    <property type="entry name" value="DUF2187"/>
</dbReference>
<proteinExistence type="predicted"/>
<comment type="caution">
    <text evidence="1">The sequence shown here is derived from an EMBL/GenBank/DDBJ whole genome shotgun (WGS) entry which is preliminary data.</text>
</comment>
<gene>
    <name evidence="1" type="ORF">EK398_22500</name>
</gene>
<dbReference type="Pfam" id="PF09953">
    <property type="entry name" value="DUF2187"/>
    <property type="match status" value="1"/>
</dbReference>
<name>A0A437UI19_ENTAV</name>
<evidence type="ECO:0000313" key="2">
    <source>
        <dbReference type="Proteomes" id="UP000288388"/>
    </source>
</evidence>
<sequence>MNNGSHAMPSSMMELRENAYNLQYLVGDRIDFLFNEGQLNLSGIVIKKYTHSCLVDISQDTGLTRDEIDLYNQKVVVNYKQIKGVVHCG</sequence>
<dbReference type="Proteomes" id="UP000288388">
    <property type="component" value="Unassembled WGS sequence"/>
</dbReference>
<protein>
    <submittedName>
        <fullName evidence="1">DUF2187 domain-containing protein</fullName>
    </submittedName>
</protein>
<reference evidence="1 2" key="1">
    <citation type="submission" date="2018-12" db="EMBL/GenBank/DDBJ databases">
        <title>A novel vanA-carrying plasmid in a clinical isolate of Enterococcus avium.</title>
        <authorList>
            <person name="Bernasconi O.J."/>
            <person name="Luzzaro F."/>
            <person name="Endimiani A."/>
        </authorList>
    </citation>
    <scope>NUCLEOTIDE SEQUENCE [LARGE SCALE GENOMIC DNA]</scope>
    <source>
        <strain evidence="1 2">LC0559/18</strain>
    </source>
</reference>